<accession>A0A6M8BEU8</accession>
<protein>
    <recommendedName>
        <fullName evidence="3">DUF928 domain-containing protein</fullName>
    </recommendedName>
</protein>
<dbReference type="AlphaFoldDB" id="A0A6M8BEU8"/>
<dbReference type="Proteomes" id="UP000505210">
    <property type="component" value="Chromosome"/>
</dbReference>
<name>A0A6M8BEU8_9CYAN</name>
<keyword evidence="2" id="KW-1185">Reference proteome</keyword>
<evidence type="ECO:0000313" key="2">
    <source>
        <dbReference type="Proteomes" id="UP000505210"/>
    </source>
</evidence>
<organism evidence="1 2">
    <name type="scientific">Thermoleptolyngbya sichuanensis A183</name>
    <dbReference type="NCBI Taxonomy" id="2737172"/>
    <lineage>
        <taxon>Bacteria</taxon>
        <taxon>Bacillati</taxon>
        <taxon>Cyanobacteriota</taxon>
        <taxon>Cyanophyceae</taxon>
        <taxon>Oculatellales</taxon>
        <taxon>Oculatellaceae</taxon>
        <taxon>Thermoleptolyngbya</taxon>
        <taxon>Thermoleptolyngbya sichuanensis</taxon>
    </lineage>
</organism>
<dbReference type="EMBL" id="CP053661">
    <property type="protein sequence ID" value="QKD82780.1"/>
    <property type="molecule type" value="Genomic_DNA"/>
</dbReference>
<sequence length="296" mass="33262">MCLVAPYADATTELRVSSNRPMLVWQGVADRVALQRAGTSDILWSRPVTEADQLIEEVIPGSPIYGITPDIALQPGESYNLLLSFRQFAPRSFRFRVMDTAERDRLSTELAQVERAIAQENLSGKAAIARRADYYASQQLWSEFWAVVRSDPHPSPDWKALQRNVVSAVCPLVNTSGRCSDGHATRTPDNRPYRDHSFTLSQPQTVEILAQSTDFDMQISLLRSPSNSSETSSETSSAEQNWELIQAWSHAQSSVEEPRQILHEIALSEPGNHILRVQAADPQQRGEYQLWVTAQW</sequence>
<evidence type="ECO:0000313" key="1">
    <source>
        <dbReference type="EMBL" id="QKD82780.1"/>
    </source>
</evidence>
<proteinExistence type="predicted"/>
<reference evidence="1 2" key="1">
    <citation type="submission" date="2020-05" db="EMBL/GenBank/DDBJ databases">
        <title>Complete genome sequence of of a novel Thermoleptolyngbya strain isolated from hot springs of Ganzi, Sichuan China.</title>
        <authorList>
            <person name="Tang J."/>
            <person name="Daroch M."/>
            <person name="Li L."/>
            <person name="Waleron K."/>
            <person name="Waleron M."/>
            <person name="Waleron M."/>
        </authorList>
    </citation>
    <scope>NUCLEOTIDE SEQUENCE [LARGE SCALE GENOMIC DNA]</scope>
    <source>
        <strain evidence="1 2">PKUAC-SCTA183</strain>
    </source>
</reference>
<gene>
    <name evidence="1" type="ORF">HPC62_11820</name>
</gene>
<dbReference type="KEGG" id="theu:HPC62_11820"/>
<dbReference type="RefSeq" id="WP_172355892.1">
    <property type="nucleotide sequence ID" value="NZ_CP053661.1"/>
</dbReference>
<evidence type="ECO:0008006" key="3">
    <source>
        <dbReference type="Google" id="ProtNLM"/>
    </source>
</evidence>